<dbReference type="EMBL" id="JWJG01000028">
    <property type="protein sequence ID" value="KIF83340.1"/>
    <property type="molecule type" value="Genomic_DNA"/>
</dbReference>
<dbReference type="RefSeq" id="WP_040041966.1">
    <property type="nucleotide sequence ID" value="NZ_JWJG01000028.1"/>
</dbReference>
<name>A0A0C2BPX7_9BURK</name>
<accession>A0A0C2BPX7</accession>
<evidence type="ECO:0000313" key="2">
    <source>
        <dbReference type="EMBL" id="KIF83340.1"/>
    </source>
</evidence>
<feature type="chain" id="PRO_5002146190" description="Lipoprotein" evidence="1">
    <location>
        <begin position="19"/>
        <end position="353"/>
    </location>
</feature>
<dbReference type="STRING" id="709839.TSA66_24900"/>
<evidence type="ECO:0000256" key="1">
    <source>
        <dbReference type="SAM" id="SignalP"/>
    </source>
</evidence>
<evidence type="ECO:0008006" key="4">
    <source>
        <dbReference type="Google" id="ProtNLM"/>
    </source>
</evidence>
<dbReference type="OrthoDB" id="6670339at2"/>
<dbReference type="AlphaFoldDB" id="A0A0C2BPX7"/>
<sequence>MLKHKNSMIALSATLLVASCGGGGSSDSASAPVSPAAFGGNGTTTTSTTSGKVVDGYIVNAEVFCDTNNNGVRDAGEQTVLTDAQGSFTFTTACSSTIVASGGTDTATGLPLRSILKAPAGSTVVTAGTSLLANTSLARDRLVAALGLPAGTNITGLDPAAIGTGGALVNATLLQRTLALQQVVQQIADAIAALLPNSTPAQAQAIYVETATAAGNVLQTSSSTTLVSSGGTVDPATVNAIAQQALANVEASADVRLTEAKAALDTFSKANVAALVAPAIATQAQSLATSVNSDSLTRATQSDTTVIDAVRQEAALLKSSVGNNASLSAAATSLLQLVEAAIAEAKTAALTAR</sequence>
<dbReference type="Proteomes" id="UP000031572">
    <property type="component" value="Unassembled WGS sequence"/>
</dbReference>
<comment type="caution">
    <text evidence="2">The sequence shown here is derived from an EMBL/GenBank/DDBJ whole genome shotgun (WGS) entry which is preliminary data.</text>
</comment>
<protein>
    <recommendedName>
        <fullName evidence="4">Lipoprotein</fullName>
    </recommendedName>
</protein>
<feature type="signal peptide" evidence="1">
    <location>
        <begin position="1"/>
        <end position="18"/>
    </location>
</feature>
<dbReference type="PROSITE" id="PS51257">
    <property type="entry name" value="PROKAR_LIPOPROTEIN"/>
    <property type="match status" value="1"/>
</dbReference>
<keyword evidence="3" id="KW-1185">Reference proteome</keyword>
<organism evidence="2 3">
    <name type="scientific">Noviherbaspirillum autotrophicum</name>
    <dbReference type="NCBI Taxonomy" id="709839"/>
    <lineage>
        <taxon>Bacteria</taxon>
        <taxon>Pseudomonadati</taxon>
        <taxon>Pseudomonadota</taxon>
        <taxon>Betaproteobacteria</taxon>
        <taxon>Burkholderiales</taxon>
        <taxon>Oxalobacteraceae</taxon>
        <taxon>Noviherbaspirillum</taxon>
    </lineage>
</organism>
<keyword evidence="1" id="KW-0732">Signal</keyword>
<dbReference type="SUPFAM" id="SSF117074">
    <property type="entry name" value="Hypothetical protein PA1324"/>
    <property type="match status" value="1"/>
</dbReference>
<proteinExistence type="predicted"/>
<gene>
    <name evidence="2" type="ORF">TSA66_24900</name>
</gene>
<reference evidence="2 3" key="1">
    <citation type="submission" date="2014-12" db="EMBL/GenBank/DDBJ databases">
        <title>Denitrispirillum autotrophicum gen. nov., sp. nov., Denitrifying, Facultatively Autotrophic Bacteria Isolated from Rice Paddy Soil.</title>
        <authorList>
            <person name="Ishii S."/>
            <person name="Ashida N."/>
            <person name="Ohno H."/>
            <person name="Otsuka S."/>
            <person name="Yokota A."/>
            <person name="Senoo K."/>
        </authorList>
    </citation>
    <scope>NUCLEOTIDE SEQUENCE [LARGE SCALE GENOMIC DNA]</scope>
    <source>
        <strain evidence="2 3">TSA66</strain>
    </source>
</reference>
<evidence type="ECO:0000313" key="3">
    <source>
        <dbReference type="Proteomes" id="UP000031572"/>
    </source>
</evidence>